<keyword evidence="5" id="KW-0406">Ion transport</keyword>
<evidence type="ECO:0000256" key="2">
    <source>
        <dbReference type="ARBA" id="ARBA00013354"/>
    </source>
</evidence>
<evidence type="ECO:0000256" key="4">
    <source>
        <dbReference type="ARBA" id="ARBA00022448"/>
    </source>
</evidence>
<protein>
    <recommendedName>
        <fullName evidence="3">V-type proton ATPase subunit D</fullName>
    </recommendedName>
    <alternativeName>
        <fullName evidence="2">V-type proton ATPase subunit d</fullName>
    </alternativeName>
    <alternativeName>
        <fullName evidence="6 7">Vacuolar proton pump subunit D</fullName>
    </alternativeName>
</protein>
<dbReference type="Proteomes" id="UP001158576">
    <property type="component" value="Chromosome 1"/>
</dbReference>
<dbReference type="NCBIfam" id="TIGR00309">
    <property type="entry name" value="V_ATPase_subD"/>
    <property type="match status" value="1"/>
</dbReference>
<keyword evidence="11" id="KW-1185">Reference proteome</keyword>
<dbReference type="InterPro" id="IPR002699">
    <property type="entry name" value="V_ATPase_D"/>
</dbReference>
<accession>A0ABN7SRA9</accession>
<evidence type="ECO:0000256" key="8">
    <source>
        <dbReference type="ARBA" id="ARBA00045802"/>
    </source>
</evidence>
<sequence length="247" mass="28084">MSGKDKVNIFPSRMNLTIMKARLKGAQNGHSLLKKKADALSLKFRQIMKEIITKKEKMGEVMKIANFAFVEAKFAAGDFNSDILQNVGTRASRRLKARKENVAGVSLPAFECISDGTDNYELTGLGRGGEKFNHVKKAYADVVQLLVDIASLQTSFVTLDEVIKATNRRVNAIEHVIIPKYERTIAYIISELDECEREEFYRLKKVQGKKKELKEAQEEELRIMKELGNFKEADNLLEEEHDPDLLF</sequence>
<evidence type="ECO:0000256" key="1">
    <source>
        <dbReference type="ARBA" id="ARBA00005850"/>
    </source>
</evidence>
<evidence type="ECO:0000256" key="9">
    <source>
        <dbReference type="ARBA" id="ARBA00046558"/>
    </source>
</evidence>
<evidence type="ECO:0000256" key="7">
    <source>
        <dbReference type="ARBA" id="ARBA00030340"/>
    </source>
</evidence>
<gene>
    <name evidence="10" type="ORF">OKIOD_LOCUS11284</name>
</gene>
<reference evidence="10 11" key="1">
    <citation type="submission" date="2021-04" db="EMBL/GenBank/DDBJ databases">
        <authorList>
            <person name="Bliznina A."/>
        </authorList>
    </citation>
    <scope>NUCLEOTIDE SEQUENCE [LARGE SCALE GENOMIC DNA]</scope>
</reference>
<evidence type="ECO:0000256" key="3">
    <source>
        <dbReference type="ARBA" id="ARBA00013417"/>
    </source>
</evidence>
<comment type="similarity">
    <text evidence="1">Belongs to the V-ATPase D subunit family.</text>
</comment>
<comment type="subunit">
    <text evidence="9">V-ATPase is a heteromultimeric enzyme made up of two complexes: the ATP-hydrolytic V1 complex and the proton translocation V0 complex. The V1 complex consists of three catalytic AB heterodimers that form a heterohexamer, three peripheral stalks each consisting of EG heterodimers, one central rotor including subunits D and F, and the regulatory subunits C and H. The proton translocation complex V0 consists of the proton transport subunit a, a ring of proteolipid subunits c9c'', rotary subunit d, subunits e and f, and the accessory subunits ATP6AP1/Ac45 and ATP6AP2/PRR. Interacts with SNX10.</text>
</comment>
<dbReference type="PANTHER" id="PTHR11671">
    <property type="entry name" value="V-TYPE ATP SYNTHASE SUBUNIT D"/>
    <property type="match status" value="1"/>
</dbReference>
<organism evidence="10 11">
    <name type="scientific">Oikopleura dioica</name>
    <name type="common">Tunicate</name>
    <dbReference type="NCBI Taxonomy" id="34765"/>
    <lineage>
        <taxon>Eukaryota</taxon>
        <taxon>Metazoa</taxon>
        <taxon>Chordata</taxon>
        <taxon>Tunicata</taxon>
        <taxon>Appendicularia</taxon>
        <taxon>Copelata</taxon>
        <taxon>Oikopleuridae</taxon>
        <taxon>Oikopleura</taxon>
    </lineage>
</organism>
<evidence type="ECO:0000313" key="10">
    <source>
        <dbReference type="EMBL" id="CAG5105860.1"/>
    </source>
</evidence>
<dbReference type="Pfam" id="PF01813">
    <property type="entry name" value="ATP-synt_D"/>
    <property type="match status" value="1"/>
</dbReference>
<keyword evidence="4" id="KW-0813">Transport</keyword>
<evidence type="ECO:0000256" key="5">
    <source>
        <dbReference type="ARBA" id="ARBA00023065"/>
    </source>
</evidence>
<comment type="function">
    <text evidence="8">Subunit of the V1 complex of vacuolar(H+)-ATPase (V-ATPase), a multisubunit enzyme composed of a peripheral complex (V1) that hydrolyzes ATP and a membrane integral complex (V0) that translocates protons. V-ATPase is responsible for acidifying and maintaining the pH of intracellular compartments and in some cell types, is targeted to the plasma membrane, where it is responsible for acidifying the extracellular environment. May play a role in cilium biogenesis through regulation of the transport and the localization of proteins to the cilium.</text>
</comment>
<dbReference type="Gene3D" id="1.10.287.3240">
    <property type="match status" value="1"/>
</dbReference>
<evidence type="ECO:0000313" key="11">
    <source>
        <dbReference type="Proteomes" id="UP001158576"/>
    </source>
</evidence>
<evidence type="ECO:0000256" key="6">
    <source>
        <dbReference type="ARBA" id="ARBA00030317"/>
    </source>
</evidence>
<dbReference type="EMBL" id="OU015566">
    <property type="protein sequence ID" value="CAG5105860.1"/>
    <property type="molecule type" value="Genomic_DNA"/>
</dbReference>
<proteinExistence type="inferred from homology"/>
<name>A0ABN7SRA9_OIKDI</name>